<keyword evidence="2" id="KW-1185">Reference proteome</keyword>
<gene>
    <name evidence="1" type="ORF">K1J50_02325</name>
</gene>
<evidence type="ECO:0000313" key="2">
    <source>
        <dbReference type="Proteomes" id="UP001519924"/>
    </source>
</evidence>
<proteinExistence type="predicted"/>
<reference evidence="1 2" key="1">
    <citation type="submission" date="2021-08" db="EMBL/GenBank/DDBJ databases">
        <title>Caldovatus sediminis gen. nov., sp. nov., a moderately thermophilic bacterium isolated from a hot spring.</title>
        <authorList>
            <person name="Hu C.-J."/>
            <person name="Li W.-J."/>
            <person name="Xian W.-D."/>
        </authorList>
    </citation>
    <scope>NUCLEOTIDE SEQUENCE [LARGE SCALE GENOMIC DNA]</scope>
    <source>
        <strain evidence="1 2">SYSU G05006</strain>
    </source>
</reference>
<protein>
    <submittedName>
        <fullName evidence="1">Uncharacterized protein</fullName>
    </submittedName>
</protein>
<evidence type="ECO:0000313" key="1">
    <source>
        <dbReference type="EMBL" id="MBW8268315.1"/>
    </source>
</evidence>
<dbReference type="Proteomes" id="UP001519924">
    <property type="component" value="Unassembled WGS sequence"/>
</dbReference>
<dbReference type="EMBL" id="JAHZUY010000003">
    <property type="protein sequence ID" value="MBW8268315.1"/>
    <property type="molecule type" value="Genomic_DNA"/>
</dbReference>
<dbReference type="RefSeq" id="WP_220115822.1">
    <property type="nucleotide sequence ID" value="NZ_JAHZUY010000003.1"/>
</dbReference>
<sequence length="94" mass="10328">MSIPSEVAFEEDLPLPARVAAREENDRIRAALRALAPGQSFFLPCPEDVALARWQTRIAVVANRLLGAGQVATSQCVERGRRGVRVWKRGDTDA</sequence>
<organism evidence="1 2">
    <name type="scientific">Caldovatus aquaticus</name>
    <dbReference type="NCBI Taxonomy" id="2865671"/>
    <lineage>
        <taxon>Bacteria</taxon>
        <taxon>Pseudomonadati</taxon>
        <taxon>Pseudomonadota</taxon>
        <taxon>Alphaproteobacteria</taxon>
        <taxon>Acetobacterales</taxon>
        <taxon>Roseomonadaceae</taxon>
        <taxon>Caldovatus</taxon>
    </lineage>
</organism>
<name>A0ABS7F0N1_9PROT</name>
<comment type="caution">
    <text evidence="1">The sequence shown here is derived from an EMBL/GenBank/DDBJ whole genome shotgun (WGS) entry which is preliminary data.</text>
</comment>
<accession>A0ABS7F0N1</accession>